<dbReference type="PANTHER" id="PTHR15462:SF8">
    <property type="entry name" value="SERINE PROTEASE"/>
    <property type="match status" value="1"/>
</dbReference>
<name>A0A7S2KYY6_9STRA</name>
<sequence>MRLLCMLILFVKEVVYSLDDNNGRLLRAQATASLAHDCQRGCKSTVVPICAEGITFQNECLAFCQGFEMYSKGKCNLIDGLRDNNKQPKFLESAGRDVFVGTPELKRFEGFIYTGVVSLDHSLPMMLQMSLPNNASDDSILHNVDHEKESEERDLRAIRVTSTGALYVSPGNIGTNDTILRLAGDNGHRKEKVIGHDTREIITDTATMPFKAIGEIDYSRFSEGGCTGSIIGASSVLTAGHCVYNQKDQRWQSPYSFSPGRYRSNDQTIEPFGVWLVDYTTTYLKYTQTGDVEYDLAIMTMKSNANGKVGDYMGQFWIGVSQCAFPGDSGISGYPGDKSDGTLWKSQPCDRWYHDCRSKSVFHQCDTYGGFSGAPIYTKTNVVIGVHTHAYGPQIKWNGGVAFDNVHVNSLKSWMSDSSTS</sequence>
<accession>A0A7S2KYY6</accession>
<evidence type="ECO:0000259" key="9">
    <source>
        <dbReference type="Pfam" id="PF00089"/>
    </source>
</evidence>
<reference evidence="10" key="1">
    <citation type="submission" date="2021-01" db="EMBL/GenBank/DDBJ databases">
        <authorList>
            <person name="Corre E."/>
            <person name="Pelletier E."/>
            <person name="Niang G."/>
            <person name="Scheremetjew M."/>
            <person name="Finn R."/>
            <person name="Kale V."/>
            <person name="Holt S."/>
            <person name="Cochrane G."/>
            <person name="Meng A."/>
            <person name="Brown T."/>
            <person name="Cohen L."/>
        </authorList>
    </citation>
    <scope>NUCLEOTIDE SEQUENCE</scope>
    <source>
        <strain evidence="10">B650</strain>
    </source>
</reference>
<gene>
    <name evidence="10" type="ORF">LDAN0321_LOCUS13372</name>
</gene>
<keyword evidence="6 8" id="KW-0720">Serine protease</keyword>
<dbReference type="PROSITE" id="PS00134">
    <property type="entry name" value="TRYPSIN_HIS"/>
    <property type="match status" value="1"/>
</dbReference>
<dbReference type="EMBL" id="HBGY01021248">
    <property type="protein sequence ID" value="CAD9590903.1"/>
    <property type="molecule type" value="Transcribed_RNA"/>
</dbReference>
<dbReference type="InterPro" id="IPR018114">
    <property type="entry name" value="TRYPSIN_HIS"/>
</dbReference>
<keyword evidence="5 8" id="KW-0378">Hydrolase</keyword>
<dbReference type="SUPFAM" id="SSF50494">
    <property type="entry name" value="Trypsin-like serine proteases"/>
    <property type="match status" value="1"/>
</dbReference>
<evidence type="ECO:0000256" key="4">
    <source>
        <dbReference type="ARBA" id="ARBA00022729"/>
    </source>
</evidence>
<protein>
    <recommendedName>
        <fullName evidence="8">Serine protease</fullName>
        <ecNumber evidence="8">3.4.21.-</ecNumber>
    </recommendedName>
</protein>
<dbReference type="InterPro" id="IPR043504">
    <property type="entry name" value="Peptidase_S1_PA_chymotrypsin"/>
</dbReference>
<dbReference type="InterPro" id="IPR001254">
    <property type="entry name" value="Trypsin_dom"/>
</dbReference>
<organism evidence="10">
    <name type="scientific">Leptocylindrus danicus</name>
    <dbReference type="NCBI Taxonomy" id="163516"/>
    <lineage>
        <taxon>Eukaryota</taxon>
        <taxon>Sar</taxon>
        <taxon>Stramenopiles</taxon>
        <taxon>Ochrophyta</taxon>
        <taxon>Bacillariophyta</taxon>
        <taxon>Coscinodiscophyceae</taxon>
        <taxon>Chaetocerotophycidae</taxon>
        <taxon>Leptocylindrales</taxon>
        <taxon>Leptocylindraceae</taxon>
        <taxon>Leptocylindrus</taxon>
    </lineage>
</organism>
<evidence type="ECO:0000256" key="2">
    <source>
        <dbReference type="ARBA" id="ARBA00008764"/>
    </source>
</evidence>
<dbReference type="GO" id="GO:0006508">
    <property type="term" value="P:proteolysis"/>
    <property type="evidence" value="ECO:0007669"/>
    <property type="project" value="UniProtKB-KW"/>
</dbReference>
<dbReference type="GO" id="GO:0004252">
    <property type="term" value="F:serine-type endopeptidase activity"/>
    <property type="evidence" value="ECO:0007669"/>
    <property type="project" value="InterPro"/>
</dbReference>
<proteinExistence type="inferred from homology"/>
<feature type="signal peptide" evidence="8">
    <location>
        <begin position="1"/>
        <end position="17"/>
    </location>
</feature>
<dbReference type="PANTHER" id="PTHR15462">
    <property type="entry name" value="SERINE PROTEASE"/>
    <property type="match status" value="1"/>
</dbReference>
<dbReference type="InterPro" id="IPR008256">
    <property type="entry name" value="Peptidase_S1B"/>
</dbReference>
<dbReference type="Gene3D" id="2.40.10.10">
    <property type="entry name" value="Trypsin-like serine proteases"/>
    <property type="match status" value="2"/>
</dbReference>
<evidence type="ECO:0000256" key="5">
    <source>
        <dbReference type="ARBA" id="ARBA00022801"/>
    </source>
</evidence>
<evidence type="ECO:0000256" key="6">
    <source>
        <dbReference type="ARBA" id="ARBA00022825"/>
    </source>
</evidence>
<dbReference type="EC" id="3.4.21.-" evidence="8"/>
<dbReference type="AlphaFoldDB" id="A0A7S2KYY6"/>
<dbReference type="InterPro" id="IPR050966">
    <property type="entry name" value="Glutamyl_endopeptidase"/>
</dbReference>
<comment type="similarity">
    <text evidence="1">Belongs to the peptidase S1 family.</text>
</comment>
<dbReference type="PRINTS" id="PR00839">
    <property type="entry name" value="V8PROTEASE"/>
</dbReference>
<keyword evidence="4 8" id="KW-0732">Signal</keyword>
<dbReference type="CDD" id="cd00104">
    <property type="entry name" value="KAZAL_FS"/>
    <property type="match status" value="1"/>
</dbReference>
<dbReference type="Pfam" id="PF00089">
    <property type="entry name" value="Trypsin"/>
    <property type="match status" value="1"/>
</dbReference>
<evidence type="ECO:0000256" key="3">
    <source>
        <dbReference type="ARBA" id="ARBA00022670"/>
    </source>
</evidence>
<evidence type="ECO:0000256" key="7">
    <source>
        <dbReference type="ARBA" id="ARBA00023026"/>
    </source>
</evidence>
<feature type="domain" description="Peptidase S1" evidence="9">
    <location>
        <begin position="223"/>
        <end position="413"/>
    </location>
</feature>
<dbReference type="InterPro" id="IPR009003">
    <property type="entry name" value="Peptidase_S1_PA"/>
</dbReference>
<comment type="similarity">
    <text evidence="2 8">Belongs to the peptidase S1B family.</text>
</comment>
<evidence type="ECO:0000256" key="1">
    <source>
        <dbReference type="ARBA" id="ARBA00007664"/>
    </source>
</evidence>
<keyword evidence="7" id="KW-0843">Virulence</keyword>
<feature type="chain" id="PRO_5031587418" description="Serine protease" evidence="8">
    <location>
        <begin position="18"/>
        <end position="421"/>
    </location>
</feature>
<keyword evidence="3 8" id="KW-0645">Protease</keyword>
<evidence type="ECO:0000256" key="8">
    <source>
        <dbReference type="RuleBase" id="RU004296"/>
    </source>
</evidence>
<evidence type="ECO:0000313" key="10">
    <source>
        <dbReference type="EMBL" id="CAD9590903.1"/>
    </source>
</evidence>